<evidence type="ECO:0000256" key="4">
    <source>
        <dbReference type="ARBA" id="ARBA00022490"/>
    </source>
</evidence>
<proteinExistence type="inferred from homology"/>
<dbReference type="GO" id="GO:1990825">
    <property type="term" value="F:sequence-specific mRNA binding"/>
    <property type="evidence" value="ECO:0007669"/>
    <property type="project" value="TreeGrafter"/>
</dbReference>
<evidence type="ECO:0000256" key="5">
    <source>
        <dbReference type="ARBA" id="ARBA00022884"/>
    </source>
</evidence>
<evidence type="ECO:0000256" key="2">
    <source>
        <dbReference type="ARBA" id="ARBA00004331"/>
    </source>
</evidence>
<comment type="subcellular location">
    <subcellularLocation>
        <location evidence="2">Cytoplasm</location>
        <location evidence="2">Cytoplasmic ribonucleoprotein granule</location>
    </subcellularLocation>
    <subcellularLocation>
        <location evidence="1">Nucleus</location>
    </subcellularLocation>
</comment>
<dbReference type="GO" id="GO:0045087">
    <property type="term" value="P:innate immune response"/>
    <property type="evidence" value="ECO:0007669"/>
    <property type="project" value="TreeGrafter"/>
</dbReference>
<dbReference type="GO" id="GO:0043022">
    <property type="term" value="F:ribosome binding"/>
    <property type="evidence" value="ECO:0007669"/>
    <property type="project" value="TreeGrafter"/>
</dbReference>
<dbReference type="Proteomes" id="UP001497497">
    <property type="component" value="Unassembled WGS sequence"/>
</dbReference>
<dbReference type="GO" id="GO:0075523">
    <property type="term" value="P:viral translational frameshifting"/>
    <property type="evidence" value="ECO:0007669"/>
    <property type="project" value="TreeGrafter"/>
</dbReference>
<evidence type="ECO:0000256" key="6">
    <source>
        <dbReference type="ARBA" id="ARBA00023242"/>
    </source>
</evidence>
<comment type="caution">
    <text evidence="7">The sequence shown here is derived from an EMBL/GenBank/DDBJ whole genome shotgun (WGS) entry which is preliminary data.</text>
</comment>
<keyword evidence="6" id="KW-0539">Nucleus</keyword>
<dbReference type="AlphaFoldDB" id="A0AAV2H4W3"/>
<evidence type="ECO:0000256" key="3">
    <source>
        <dbReference type="ARBA" id="ARBA00005469"/>
    </source>
</evidence>
<dbReference type="GO" id="GO:0036464">
    <property type="term" value="C:cytoplasmic ribonucleoprotein granule"/>
    <property type="evidence" value="ECO:0007669"/>
    <property type="project" value="UniProtKB-SubCell"/>
</dbReference>
<evidence type="ECO:0000256" key="1">
    <source>
        <dbReference type="ARBA" id="ARBA00004123"/>
    </source>
</evidence>
<gene>
    <name evidence="7" type="ORF">GSLYS_00002891001</name>
</gene>
<dbReference type="PANTHER" id="PTHR16135">
    <property type="entry name" value="REPRESSOR OF YIELD OF DENV PROTEIN"/>
    <property type="match status" value="1"/>
</dbReference>
<dbReference type="EMBL" id="CAXITT010000037">
    <property type="protein sequence ID" value="CAL1528721.1"/>
    <property type="molecule type" value="Genomic_DNA"/>
</dbReference>
<protein>
    <submittedName>
        <fullName evidence="7">Uncharacterized protein</fullName>
    </submittedName>
</protein>
<keyword evidence="5" id="KW-0694">RNA-binding</keyword>
<organism evidence="7 8">
    <name type="scientific">Lymnaea stagnalis</name>
    <name type="common">Great pond snail</name>
    <name type="synonym">Helix stagnalis</name>
    <dbReference type="NCBI Taxonomy" id="6523"/>
    <lineage>
        <taxon>Eukaryota</taxon>
        <taxon>Metazoa</taxon>
        <taxon>Spiralia</taxon>
        <taxon>Lophotrochozoa</taxon>
        <taxon>Mollusca</taxon>
        <taxon>Gastropoda</taxon>
        <taxon>Heterobranchia</taxon>
        <taxon>Euthyneura</taxon>
        <taxon>Panpulmonata</taxon>
        <taxon>Hygrophila</taxon>
        <taxon>Lymnaeoidea</taxon>
        <taxon>Lymnaeidae</taxon>
        <taxon>Lymnaea</taxon>
    </lineage>
</organism>
<feature type="non-terminal residue" evidence="7">
    <location>
        <position position="1"/>
    </location>
</feature>
<dbReference type="GO" id="GO:0005634">
    <property type="term" value="C:nucleus"/>
    <property type="evidence" value="ECO:0007669"/>
    <property type="project" value="UniProtKB-SubCell"/>
</dbReference>
<keyword evidence="8" id="KW-1185">Reference proteome</keyword>
<accession>A0AAV2H4W3</accession>
<evidence type="ECO:0000313" key="8">
    <source>
        <dbReference type="Proteomes" id="UP001497497"/>
    </source>
</evidence>
<evidence type="ECO:0000313" key="7">
    <source>
        <dbReference type="EMBL" id="CAL1528721.1"/>
    </source>
</evidence>
<name>A0AAV2H4W3_LYMST</name>
<comment type="similarity">
    <text evidence="3">Belongs to the SHFL family.</text>
</comment>
<dbReference type="Pfam" id="PF15135">
    <property type="entry name" value="UPF0515"/>
    <property type="match status" value="1"/>
</dbReference>
<reference evidence="7 8" key="1">
    <citation type="submission" date="2024-04" db="EMBL/GenBank/DDBJ databases">
        <authorList>
            <consortium name="Genoscope - CEA"/>
            <person name="William W."/>
        </authorList>
    </citation>
    <scope>NUCLEOTIDE SEQUENCE [LARGE SCALE GENOMIC DNA]</scope>
</reference>
<dbReference type="PANTHER" id="PTHR16135:SF2">
    <property type="entry name" value="SHIFTLESS ANTIVIRAL INHIBITOR OF RIBOSOMAL FRAMESHIFTING PROTEIN"/>
    <property type="match status" value="1"/>
</dbReference>
<sequence>SKNPPRDQTQQKKTVSQLTRKATKHSIVLLTIVNMDPEEREIRLQARQLCELFRGRFKQDEMIMVIREFGGQCPALDFLLNGDPKDVSCFMKKSTSYVSRLQEESRKLCRYLEEAITIESSERQFACKTCTRCWWKRVPIRKEVNKCVKCKVKYNPVPRDKEWGYGQFYCLGDNCGREYKGYAVMGMTESMCKRCGFYSPVDHIIPPRRETKETSRRSKGEHSCNGINCYNR</sequence>
<dbReference type="InterPro" id="IPR026795">
    <property type="entry name" value="SHFL"/>
</dbReference>
<keyword evidence="4" id="KW-0963">Cytoplasm</keyword>